<feature type="domain" description="AMP-dependent synthetase/ligase" evidence="2">
    <location>
        <begin position="6"/>
        <end position="362"/>
    </location>
</feature>
<reference evidence="5" key="1">
    <citation type="journal article" date="2019" name="Int. J. Syst. Evol. Microbiol.">
        <title>The Global Catalogue of Microorganisms (GCM) 10K type strain sequencing project: providing services to taxonomists for standard genome sequencing and annotation.</title>
        <authorList>
            <consortium name="The Broad Institute Genomics Platform"/>
            <consortium name="The Broad Institute Genome Sequencing Center for Infectious Disease"/>
            <person name="Wu L."/>
            <person name="Ma J."/>
        </authorList>
    </citation>
    <scope>NUCLEOTIDE SEQUENCE [LARGE SCALE GENOMIC DNA]</scope>
    <source>
        <strain evidence="5">JCM 18303</strain>
    </source>
</reference>
<dbReference type="InterPro" id="IPR042099">
    <property type="entry name" value="ANL_N_sf"/>
</dbReference>
<feature type="domain" description="AMP-binding enzyme C-terminal" evidence="3">
    <location>
        <begin position="419"/>
        <end position="494"/>
    </location>
</feature>
<feature type="region of interest" description="Disordered" evidence="1">
    <location>
        <begin position="487"/>
        <end position="509"/>
    </location>
</feature>
<dbReference type="Gene3D" id="3.30.300.30">
    <property type="match status" value="1"/>
</dbReference>
<accession>A0ABP9RBR5</accession>
<evidence type="ECO:0000256" key="1">
    <source>
        <dbReference type="SAM" id="MobiDB-lite"/>
    </source>
</evidence>
<keyword evidence="5" id="KW-1185">Reference proteome</keyword>
<sequence length="509" mass="54120">MAQLLEDAGRWTDRTHLIQGDRRLSFAEMFAAVDRVAGEFRAAGLRAGDRLLLLAPNSPEWVISMWAGLRLGAIVALGNGWWSGPLVAGAVDVLLPTLVLADEKRADLVPPASRERVVAVRTVREWVDDTGRSPAPLAPPPAAAEDDPAVIIFTAGTTGDPKPVVLAHRSVIANLHNLLVMSGRLPQDVDPGRPPAVSLQSGPLFHIGGLQSLLLALLGGNTLVFLEGRFDPEQVLDVIERERVTWWGAVPTMASRVLEHPSVPGRDLSSVRSVSMGGAPVQPALVERLRTVFPNARRGMSTIYGMTETGGTVAAASGVTMAEHPTTAGAPLPVVDVRIESPNADGDGEIVVRTPGQMTGYWGGPLDGTGSAGGPDLIDPEGWVHTGDQGRLVDGLLYVTGRIKDLIIRGGENIAPAHVEAVLLRHPAVRNVAVLGLPDPDLGERVAAVVQLEPGAGVSEPELAEFAAADLAGFERPAEWWLRTEPLPMHDSGKTDKRTLRAEWPARRS</sequence>
<name>A0ABP9RBR5_9PSEU</name>
<dbReference type="Gene3D" id="3.40.50.12780">
    <property type="entry name" value="N-terminal domain of ligase-like"/>
    <property type="match status" value="1"/>
</dbReference>
<dbReference type="PANTHER" id="PTHR43201">
    <property type="entry name" value="ACYL-COA SYNTHETASE"/>
    <property type="match status" value="1"/>
</dbReference>
<gene>
    <name evidence="4" type="ORF">GCM10023321_77650</name>
</gene>
<dbReference type="PROSITE" id="PS00455">
    <property type="entry name" value="AMP_BINDING"/>
    <property type="match status" value="1"/>
</dbReference>
<dbReference type="PANTHER" id="PTHR43201:SF32">
    <property type="entry name" value="2-SUCCINYLBENZOATE--COA LIGASE, CHLOROPLASTIC_PEROXISOMAL"/>
    <property type="match status" value="1"/>
</dbReference>
<evidence type="ECO:0000259" key="2">
    <source>
        <dbReference type="Pfam" id="PF00501"/>
    </source>
</evidence>
<dbReference type="Pfam" id="PF13193">
    <property type="entry name" value="AMP-binding_C"/>
    <property type="match status" value="1"/>
</dbReference>
<dbReference type="Pfam" id="PF00501">
    <property type="entry name" value="AMP-binding"/>
    <property type="match status" value="1"/>
</dbReference>
<dbReference type="InterPro" id="IPR000873">
    <property type="entry name" value="AMP-dep_synth/lig_dom"/>
</dbReference>
<dbReference type="InterPro" id="IPR020845">
    <property type="entry name" value="AMP-binding_CS"/>
</dbReference>
<comment type="caution">
    <text evidence="4">The sequence shown here is derived from an EMBL/GenBank/DDBJ whole genome shotgun (WGS) entry which is preliminary data.</text>
</comment>
<organism evidence="4 5">
    <name type="scientific">Pseudonocardia eucalypti</name>
    <dbReference type="NCBI Taxonomy" id="648755"/>
    <lineage>
        <taxon>Bacteria</taxon>
        <taxon>Bacillati</taxon>
        <taxon>Actinomycetota</taxon>
        <taxon>Actinomycetes</taxon>
        <taxon>Pseudonocardiales</taxon>
        <taxon>Pseudonocardiaceae</taxon>
        <taxon>Pseudonocardia</taxon>
    </lineage>
</organism>
<feature type="compositionally biased region" description="Basic and acidic residues" evidence="1">
    <location>
        <begin position="491"/>
        <end position="509"/>
    </location>
</feature>
<proteinExistence type="predicted"/>
<evidence type="ECO:0000313" key="5">
    <source>
        <dbReference type="Proteomes" id="UP001428817"/>
    </source>
</evidence>
<dbReference type="EMBL" id="BAABJP010000062">
    <property type="protein sequence ID" value="GAA5174265.1"/>
    <property type="molecule type" value="Genomic_DNA"/>
</dbReference>
<evidence type="ECO:0000259" key="3">
    <source>
        <dbReference type="Pfam" id="PF13193"/>
    </source>
</evidence>
<dbReference type="InterPro" id="IPR045851">
    <property type="entry name" value="AMP-bd_C_sf"/>
</dbReference>
<protein>
    <submittedName>
        <fullName evidence="4">Class I adenylate-forming enzyme family protein</fullName>
    </submittedName>
</protein>
<evidence type="ECO:0000313" key="4">
    <source>
        <dbReference type="EMBL" id="GAA5174265.1"/>
    </source>
</evidence>
<dbReference type="SUPFAM" id="SSF56801">
    <property type="entry name" value="Acetyl-CoA synthetase-like"/>
    <property type="match status" value="1"/>
</dbReference>
<dbReference type="InterPro" id="IPR025110">
    <property type="entry name" value="AMP-bd_C"/>
</dbReference>
<dbReference type="Proteomes" id="UP001428817">
    <property type="component" value="Unassembled WGS sequence"/>
</dbReference>